<dbReference type="AlphaFoldDB" id="A0A3D8RCM8"/>
<feature type="compositionally biased region" description="Basic residues" evidence="1">
    <location>
        <begin position="674"/>
        <end position="687"/>
    </location>
</feature>
<dbReference type="Proteomes" id="UP000256328">
    <property type="component" value="Unassembled WGS sequence"/>
</dbReference>
<name>A0A3D8RCM8_9HELO</name>
<feature type="region of interest" description="Disordered" evidence="1">
    <location>
        <begin position="134"/>
        <end position="184"/>
    </location>
</feature>
<keyword evidence="3" id="KW-1185">Reference proteome</keyword>
<proteinExistence type="predicted"/>
<evidence type="ECO:0000313" key="2">
    <source>
        <dbReference type="EMBL" id="RDW71730.1"/>
    </source>
</evidence>
<feature type="compositionally biased region" description="Polar residues" evidence="1">
    <location>
        <begin position="159"/>
        <end position="176"/>
    </location>
</feature>
<accession>A0A3D8RCM8</accession>
<feature type="region of interest" description="Disordered" evidence="1">
    <location>
        <begin position="1"/>
        <end position="102"/>
    </location>
</feature>
<reference evidence="2 3" key="1">
    <citation type="journal article" date="2018" name="IMA Fungus">
        <title>IMA Genome-F 9: Draft genome sequence of Annulohypoxylon stygium, Aspergillus mulundensis, Berkeleyomyces basicola (syn. Thielaviopsis basicola), Ceratocystis smalleyi, two Cercospora beticola strains, Coleophoma cylindrospora, Fusarium fracticaudum, Phialophora cf. hyalina, and Morchella septimelata.</title>
        <authorList>
            <person name="Wingfield B.D."/>
            <person name="Bills G.F."/>
            <person name="Dong Y."/>
            <person name="Huang W."/>
            <person name="Nel W.J."/>
            <person name="Swalarsk-Parry B.S."/>
            <person name="Vaghefi N."/>
            <person name="Wilken P.M."/>
            <person name="An Z."/>
            <person name="de Beer Z.W."/>
            <person name="De Vos L."/>
            <person name="Chen L."/>
            <person name="Duong T.A."/>
            <person name="Gao Y."/>
            <person name="Hammerbacher A."/>
            <person name="Kikkert J.R."/>
            <person name="Li Y."/>
            <person name="Li H."/>
            <person name="Li K."/>
            <person name="Li Q."/>
            <person name="Liu X."/>
            <person name="Ma X."/>
            <person name="Naidoo K."/>
            <person name="Pethybridge S.J."/>
            <person name="Sun J."/>
            <person name="Steenkamp E.T."/>
            <person name="van der Nest M.A."/>
            <person name="van Wyk S."/>
            <person name="Wingfield M.J."/>
            <person name="Xiong C."/>
            <person name="Yue Q."/>
            <person name="Zhang X."/>
        </authorList>
    </citation>
    <scope>NUCLEOTIDE SEQUENCE [LARGE SCALE GENOMIC DNA]</scope>
    <source>
        <strain evidence="2 3">BP5796</strain>
    </source>
</reference>
<feature type="compositionally biased region" description="Low complexity" evidence="1">
    <location>
        <begin position="43"/>
        <end position="59"/>
    </location>
</feature>
<evidence type="ECO:0000313" key="3">
    <source>
        <dbReference type="Proteomes" id="UP000256328"/>
    </source>
</evidence>
<feature type="region of interest" description="Disordered" evidence="1">
    <location>
        <begin position="494"/>
        <end position="531"/>
    </location>
</feature>
<gene>
    <name evidence="2" type="ORF">BP5796_07764</name>
</gene>
<feature type="compositionally biased region" description="Basic and acidic residues" evidence="1">
    <location>
        <begin position="1"/>
        <end position="12"/>
    </location>
</feature>
<evidence type="ECO:0000256" key="1">
    <source>
        <dbReference type="SAM" id="MobiDB-lite"/>
    </source>
</evidence>
<feature type="compositionally biased region" description="Polar residues" evidence="1">
    <location>
        <begin position="83"/>
        <end position="95"/>
    </location>
</feature>
<dbReference type="EMBL" id="PDLN01000011">
    <property type="protein sequence ID" value="RDW71730.1"/>
    <property type="molecule type" value="Genomic_DNA"/>
</dbReference>
<feature type="region of interest" description="Disordered" evidence="1">
    <location>
        <begin position="762"/>
        <end position="785"/>
    </location>
</feature>
<feature type="region of interest" description="Disordered" evidence="1">
    <location>
        <begin position="674"/>
        <end position="703"/>
    </location>
</feature>
<organism evidence="2 3">
    <name type="scientific">Coleophoma crateriformis</name>
    <dbReference type="NCBI Taxonomy" id="565419"/>
    <lineage>
        <taxon>Eukaryota</taxon>
        <taxon>Fungi</taxon>
        <taxon>Dikarya</taxon>
        <taxon>Ascomycota</taxon>
        <taxon>Pezizomycotina</taxon>
        <taxon>Leotiomycetes</taxon>
        <taxon>Helotiales</taxon>
        <taxon>Dermateaceae</taxon>
        <taxon>Coleophoma</taxon>
    </lineage>
</organism>
<feature type="compositionally biased region" description="Basic and acidic residues" evidence="1">
    <location>
        <begin position="508"/>
        <end position="519"/>
    </location>
</feature>
<feature type="region of interest" description="Disordered" evidence="1">
    <location>
        <begin position="321"/>
        <end position="366"/>
    </location>
</feature>
<sequence length="866" mass="94858">MSSVLDDAKPDELVPPAGIDSPSVPITIFRMLPPPASSERQDSLSTSSRSPSPKSLLSRTQAIPPATEPPTQIILTPPIPEESQTQRGRSATGDSYITAKSRRQSILSSLTSDRYPSPAAESCFHSSEVSFSSGNASSEFLTPPPTQHGCEKPPYRPSSCDSDSLTMKKTGSSRISGKNKRLSESKRPKYIRCPAYVNSKSVEQNPNQIAWWLPTCQLAPSALHGVQYLCEGRLGDRLAHGSQVLRRDDSFQTLLQEPLKLRRRWSSVEKGSHHVYIFPRAFRSFEGPMREKRAKSSISENMNGSETSLINAVRALLTQRKVSPPESPATITLRRPSTTSETPNRDCWPILDIPNSGSGSSTPRANTPEFNTDVATTYMITSHDVDSVTDSIVAHLRQRSAGPGTPRLQPTIVMRPPQISTCKRPSVNNKGLLPAEGSCADAAVTAEGVQSCYTIAADKSAQLRSRKSLAKEKLRSLSSSRPDISIHEVIWEDTGHSSRQSSSARSLRGVEQECPRPMRSEQTLLPTPAAPDGPTYGVSADSSFNVHDTYALIEKWAWNCATPNVINSNIRTAIRSSESGTLETLPTSQAHRSRKKELAIPSLKIAKTDVISFPALRGLRERKSTNDWISPLPDLSRPLPESLTLYAVGIDATICPDAAPKLIIQAPFNDQLRSRRNSKLRRSRRNSSYRTPHNMETNDQNVRRKSMIQQHPNAPARAGHALLIGSSLGASSGARRKSSAHIRIIDKVTEKLNQAPWRKARVDSPYPSISLGSSREDVSQGPSPALRHRAVDAPSRFQMSRTQILDERTPPLPGKADKIGIYNEVTGSKNVQRGSALDLGQGKPHDCDDCVDIPDDSRIPSVDWIG</sequence>
<protein>
    <submittedName>
        <fullName evidence="2">Uncharacterized protein</fullName>
    </submittedName>
</protein>
<dbReference type="OrthoDB" id="3518224at2759"/>
<feature type="compositionally biased region" description="Polar residues" evidence="1">
    <location>
        <begin position="355"/>
        <end position="366"/>
    </location>
</feature>
<comment type="caution">
    <text evidence="2">The sequence shown here is derived from an EMBL/GenBank/DDBJ whole genome shotgun (WGS) entry which is preliminary data.</text>
</comment>
<feature type="compositionally biased region" description="Low complexity" evidence="1">
    <location>
        <begin position="497"/>
        <end position="507"/>
    </location>
</feature>